<protein>
    <submittedName>
        <fullName evidence="4">Uncharacterized protein</fullName>
    </submittedName>
</protein>
<evidence type="ECO:0000256" key="1">
    <source>
        <dbReference type="SAM" id="MobiDB-lite"/>
    </source>
</evidence>
<evidence type="ECO:0000313" key="3">
    <source>
        <dbReference type="EMBL" id="KAJ7025104.1"/>
    </source>
</evidence>
<organism evidence="4 5">
    <name type="scientific">Mycena alexandri</name>
    <dbReference type="NCBI Taxonomy" id="1745969"/>
    <lineage>
        <taxon>Eukaryota</taxon>
        <taxon>Fungi</taxon>
        <taxon>Dikarya</taxon>
        <taxon>Basidiomycota</taxon>
        <taxon>Agaricomycotina</taxon>
        <taxon>Agaricomycetes</taxon>
        <taxon>Agaricomycetidae</taxon>
        <taxon>Agaricales</taxon>
        <taxon>Marasmiineae</taxon>
        <taxon>Mycenaceae</taxon>
        <taxon>Mycena</taxon>
    </lineage>
</organism>
<evidence type="ECO:0000313" key="5">
    <source>
        <dbReference type="Proteomes" id="UP001218188"/>
    </source>
</evidence>
<reference evidence="4" key="1">
    <citation type="submission" date="2023-03" db="EMBL/GenBank/DDBJ databases">
        <title>Massive genome expansion in bonnet fungi (Mycena s.s.) driven by repeated elements and novel gene families across ecological guilds.</title>
        <authorList>
            <consortium name="Lawrence Berkeley National Laboratory"/>
            <person name="Harder C.B."/>
            <person name="Miyauchi S."/>
            <person name="Viragh M."/>
            <person name="Kuo A."/>
            <person name="Thoen E."/>
            <person name="Andreopoulos B."/>
            <person name="Lu D."/>
            <person name="Skrede I."/>
            <person name="Drula E."/>
            <person name="Henrissat B."/>
            <person name="Morin E."/>
            <person name="Kohler A."/>
            <person name="Barry K."/>
            <person name="LaButti K."/>
            <person name="Morin E."/>
            <person name="Salamov A."/>
            <person name="Lipzen A."/>
            <person name="Mereny Z."/>
            <person name="Hegedus B."/>
            <person name="Baldrian P."/>
            <person name="Stursova M."/>
            <person name="Weitz H."/>
            <person name="Taylor A."/>
            <person name="Grigoriev I.V."/>
            <person name="Nagy L.G."/>
            <person name="Martin F."/>
            <person name="Kauserud H."/>
        </authorList>
    </citation>
    <scope>NUCLEOTIDE SEQUENCE</scope>
    <source>
        <strain evidence="4">CBHHK200</strain>
    </source>
</reference>
<dbReference type="EMBL" id="JARJCM010000159">
    <property type="protein sequence ID" value="KAJ7025104.1"/>
    <property type="molecule type" value="Genomic_DNA"/>
</dbReference>
<sequence>MFYHRILVFPDVISALCSLTTTTTTTTFPHSPPRRDASAGPGGGSTEGASSSEWSGVQAGRVRTSVEAGGKCEWQQERGNGARRHRLCLDGKRRYFVCGLKGIKVDSFLIKIVVLLMIVDQ</sequence>
<comment type="caution">
    <text evidence="4">The sequence shown here is derived from an EMBL/GenBank/DDBJ whole genome shotgun (WGS) entry which is preliminary data.</text>
</comment>
<dbReference type="AlphaFoldDB" id="A0AAD6SNJ6"/>
<gene>
    <name evidence="4" type="ORF">C8F04DRAFT_1188067</name>
    <name evidence="3" type="ORF">C8F04DRAFT_1191798</name>
</gene>
<keyword evidence="5" id="KW-1185">Reference proteome</keyword>
<feature type="chain" id="PRO_5042441703" evidence="2">
    <location>
        <begin position="23"/>
        <end position="121"/>
    </location>
</feature>
<feature type="compositionally biased region" description="Low complexity" evidence="1">
    <location>
        <begin position="47"/>
        <end position="56"/>
    </location>
</feature>
<name>A0AAD6SNJ6_9AGAR</name>
<evidence type="ECO:0000313" key="4">
    <source>
        <dbReference type="EMBL" id="KAJ7028962.1"/>
    </source>
</evidence>
<feature type="region of interest" description="Disordered" evidence="1">
    <location>
        <begin position="23"/>
        <end position="62"/>
    </location>
</feature>
<accession>A0AAD6SNJ6</accession>
<keyword evidence="2" id="KW-0732">Signal</keyword>
<dbReference type="Proteomes" id="UP001218188">
    <property type="component" value="Unassembled WGS sequence"/>
</dbReference>
<proteinExistence type="predicted"/>
<feature type="signal peptide" evidence="2">
    <location>
        <begin position="1"/>
        <end position="22"/>
    </location>
</feature>
<dbReference type="EMBL" id="JARJCM010000106">
    <property type="protein sequence ID" value="KAJ7028962.1"/>
    <property type="molecule type" value="Genomic_DNA"/>
</dbReference>
<evidence type="ECO:0000256" key="2">
    <source>
        <dbReference type="SAM" id="SignalP"/>
    </source>
</evidence>